<dbReference type="AlphaFoldDB" id="G7JM11"/>
<gene>
    <name evidence="1" type="ordered locus">MTR_4g031640</name>
</gene>
<dbReference type="Proteomes" id="UP000002051">
    <property type="component" value="Chromosome 4"/>
</dbReference>
<evidence type="ECO:0000313" key="3">
    <source>
        <dbReference type="Proteomes" id="UP000002051"/>
    </source>
</evidence>
<name>G7JM11_MEDTR</name>
<reference evidence="1 3" key="2">
    <citation type="journal article" date="2014" name="BMC Genomics">
        <title>An improved genome release (version Mt4.0) for the model legume Medicago truncatula.</title>
        <authorList>
            <person name="Tang H."/>
            <person name="Krishnakumar V."/>
            <person name="Bidwell S."/>
            <person name="Rosen B."/>
            <person name="Chan A."/>
            <person name="Zhou S."/>
            <person name="Gentzbittel L."/>
            <person name="Childs K.L."/>
            <person name="Yandell M."/>
            <person name="Gundlach H."/>
            <person name="Mayer K.F."/>
            <person name="Schwartz D.C."/>
            <person name="Town C.D."/>
        </authorList>
    </citation>
    <scope>GENOME REANNOTATION</scope>
    <source>
        <strain evidence="2 3">cv. Jemalong A17</strain>
    </source>
</reference>
<proteinExistence type="predicted"/>
<accession>G7JM11</accession>
<evidence type="ECO:0000313" key="2">
    <source>
        <dbReference type="EnsemblPlants" id="AES87653"/>
    </source>
</evidence>
<evidence type="ECO:0000313" key="1">
    <source>
        <dbReference type="EMBL" id="AES87653.1"/>
    </source>
</evidence>
<protein>
    <submittedName>
        <fullName evidence="1 2">Uncharacterized protein</fullName>
    </submittedName>
</protein>
<sequence>MVLPFEMQFNPGSKNASYTLLVLVDDELTREDGIDEEVYCHGRVSLFVQRYIVTMFG</sequence>
<dbReference type="EnsemblPlants" id="AES87653">
    <property type="protein sequence ID" value="AES87653"/>
    <property type="gene ID" value="MTR_4g031640"/>
</dbReference>
<dbReference type="PaxDb" id="3880-AES87653"/>
<organism evidence="1 3">
    <name type="scientific">Medicago truncatula</name>
    <name type="common">Barrel medic</name>
    <name type="synonym">Medicago tribuloides</name>
    <dbReference type="NCBI Taxonomy" id="3880"/>
    <lineage>
        <taxon>Eukaryota</taxon>
        <taxon>Viridiplantae</taxon>
        <taxon>Streptophyta</taxon>
        <taxon>Embryophyta</taxon>
        <taxon>Tracheophyta</taxon>
        <taxon>Spermatophyta</taxon>
        <taxon>Magnoliopsida</taxon>
        <taxon>eudicotyledons</taxon>
        <taxon>Gunneridae</taxon>
        <taxon>Pentapetalae</taxon>
        <taxon>rosids</taxon>
        <taxon>fabids</taxon>
        <taxon>Fabales</taxon>
        <taxon>Fabaceae</taxon>
        <taxon>Papilionoideae</taxon>
        <taxon>50 kb inversion clade</taxon>
        <taxon>NPAAA clade</taxon>
        <taxon>Hologalegina</taxon>
        <taxon>IRL clade</taxon>
        <taxon>Trifolieae</taxon>
        <taxon>Medicago</taxon>
    </lineage>
</organism>
<keyword evidence="3" id="KW-1185">Reference proteome</keyword>
<reference evidence="1 3" key="1">
    <citation type="journal article" date="2011" name="Nature">
        <title>The Medicago genome provides insight into the evolution of rhizobial symbioses.</title>
        <authorList>
            <person name="Young N.D."/>
            <person name="Debelle F."/>
            <person name="Oldroyd G.E."/>
            <person name="Geurts R."/>
            <person name="Cannon S.B."/>
            <person name="Udvardi M.K."/>
            <person name="Benedito V.A."/>
            <person name="Mayer K.F."/>
            <person name="Gouzy J."/>
            <person name="Schoof H."/>
            <person name="Van de Peer Y."/>
            <person name="Proost S."/>
            <person name="Cook D.R."/>
            <person name="Meyers B.C."/>
            <person name="Spannagl M."/>
            <person name="Cheung F."/>
            <person name="De Mita S."/>
            <person name="Krishnakumar V."/>
            <person name="Gundlach H."/>
            <person name="Zhou S."/>
            <person name="Mudge J."/>
            <person name="Bharti A.K."/>
            <person name="Murray J.D."/>
            <person name="Naoumkina M.A."/>
            <person name="Rosen B."/>
            <person name="Silverstein K.A."/>
            <person name="Tang H."/>
            <person name="Rombauts S."/>
            <person name="Zhao P.X."/>
            <person name="Zhou P."/>
            <person name="Barbe V."/>
            <person name="Bardou P."/>
            <person name="Bechner M."/>
            <person name="Bellec A."/>
            <person name="Berger A."/>
            <person name="Berges H."/>
            <person name="Bidwell S."/>
            <person name="Bisseling T."/>
            <person name="Choisne N."/>
            <person name="Couloux A."/>
            <person name="Denny R."/>
            <person name="Deshpande S."/>
            <person name="Dai X."/>
            <person name="Doyle J.J."/>
            <person name="Dudez A.M."/>
            <person name="Farmer A.D."/>
            <person name="Fouteau S."/>
            <person name="Franken C."/>
            <person name="Gibelin C."/>
            <person name="Gish J."/>
            <person name="Goldstein S."/>
            <person name="Gonzalez A.J."/>
            <person name="Green P.J."/>
            <person name="Hallab A."/>
            <person name="Hartog M."/>
            <person name="Hua A."/>
            <person name="Humphray S.J."/>
            <person name="Jeong D.H."/>
            <person name="Jing Y."/>
            <person name="Jocker A."/>
            <person name="Kenton S.M."/>
            <person name="Kim D.J."/>
            <person name="Klee K."/>
            <person name="Lai H."/>
            <person name="Lang C."/>
            <person name="Lin S."/>
            <person name="Macmil S.L."/>
            <person name="Magdelenat G."/>
            <person name="Matthews L."/>
            <person name="McCorrison J."/>
            <person name="Monaghan E.L."/>
            <person name="Mun J.H."/>
            <person name="Najar F.Z."/>
            <person name="Nicholson C."/>
            <person name="Noirot C."/>
            <person name="O'Bleness M."/>
            <person name="Paule C.R."/>
            <person name="Poulain J."/>
            <person name="Prion F."/>
            <person name="Qin B."/>
            <person name="Qu C."/>
            <person name="Retzel E.F."/>
            <person name="Riddle C."/>
            <person name="Sallet E."/>
            <person name="Samain S."/>
            <person name="Samson N."/>
            <person name="Sanders I."/>
            <person name="Saurat O."/>
            <person name="Scarpelli C."/>
            <person name="Schiex T."/>
            <person name="Segurens B."/>
            <person name="Severin A.J."/>
            <person name="Sherrier D.J."/>
            <person name="Shi R."/>
            <person name="Sims S."/>
            <person name="Singer S.R."/>
            <person name="Sinharoy S."/>
            <person name="Sterck L."/>
            <person name="Viollet A."/>
            <person name="Wang B.B."/>
            <person name="Wang K."/>
            <person name="Wang M."/>
            <person name="Wang X."/>
            <person name="Warfsmann J."/>
            <person name="Weissenbach J."/>
            <person name="White D.D."/>
            <person name="White J.D."/>
            <person name="Wiley G.B."/>
            <person name="Wincker P."/>
            <person name="Xing Y."/>
            <person name="Yang L."/>
            <person name="Yao Z."/>
            <person name="Ying F."/>
            <person name="Zhai J."/>
            <person name="Zhou L."/>
            <person name="Zuber A."/>
            <person name="Denarie J."/>
            <person name="Dixon R.A."/>
            <person name="May G.D."/>
            <person name="Schwartz D.C."/>
            <person name="Rogers J."/>
            <person name="Quetier F."/>
            <person name="Town C.D."/>
            <person name="Roe B.A."/>
        </authorList>
    </citation>
    <scope>NUCLEOTIDE SEQUENCE [LARGE SCALE GENOMIC DNA]</scope>
    <source>
        <strain evidence="1">A17</strain>
        <strain evidence="2 3">cv. Jemalong A17</strain>
    </source>
</reference>
<reference evidence="2" key="3">
    <citation type="submission" date="2015-04" db="UniProtKB">
        <authorList>
            <consortium name="EnsemblPlants"/>
        </authorList>
    </citation>
    <scope>IDENTIFICATION</scope>
    <source>
        <strain evidence="2">cv. Jemalong A17</strain>
    </source>
</reference>
<dbReference type="HOGENOM" id="CLU_2999480_0_0_1"/>
<dbReference type="EMBL" id="CM001220">
    <property type="protein sequence ID" value="AES87653.1"/>
    <property type="molecule type" value="Genomic_DNA"/>
</dbReference>